<evidence type="ECO:0000256" key="1">
    <source>
        <dbReference type="ARBA" id="ARBA00022670"/>
    </source>
</evidence>
<organism evidence="9 10">
    <name type="scientific">Pseudocercospora fuligena</name>
    <dbReference type="NCBI Taxonomy" id="685502"/>
    <lineage>
        <taxon>Eukaryota</taxon>
        <taxon>Fungi</taxon>
        <taxon>Dikarya</taxon>
        <taxon>Ascomycota</taxon>
        <taxon>Pezizomycotina</taxon>
        <taxon>Dothideomycetes</taxon>
        <taxon>Dothideomycetidae</taxon>
        <taxon>Mycosphaerellales</taxon>
        <taxon>Mycosphaerellaceae</taxon>
        <taxon>Pseudocercospora</taxon>
    </lineage>
</organism>
<evidence type="ECO:0000313" key="9">
    <source>
        <dbReference type="EMBL" id="KAF7189921.1"/>
    </source>
</evidence>
<keyword evidence="10" id="KW-1185">Reference proteome</keyword>
<reference evidence="9" key="1">
    <citation type="submission" date="2020-04" db="EMBL/GenBank/DDBJ databases">
        <title>Draft genome resource of the tomato pathogen Pseudocercospora fuligena.</title>
        <authorList>
            <person name="Zaccaron A."/>
        </authorList>
    </citation>
    <scope>NUCLEOTIDE SEQUENCE</scope>
    <source>
        <strain evidence="9">PF001</strain>
    </source>
</reference>
<name>A0A8H6RH29_9PEZI</name>
<dbReference type="GO" id="GO:0006518">
    <property type="term" value="P:peptide metabolic process"/>
    <property type="evidence" value="ECO:0007669"/>
    <property type="project" value="TreeGrafter"/>
</dbReference>
<dbReference type="GO" id="GO:0006508">
    <property type="term" value="P:proteolysis"/>
    <property type="evidence" value="ECO:0007669"/>
    <property type="project" value="UniProtKB-KW"/>
</dbReference>
<gene>
    <name evidence="9" type="ORF">HII31_08743</name>
</gene>
<dbReference type="InterPro" id="IPR001567">
    <property type="entry name" value="Pept_M3A_M3B_dom"/>
</dbReference>
<keyword evidence="3 6" id="KW-0378">Hydrolase</keyword>
<dbReference type="Gene3D" id="1.10.1370.40">
    <property type="match status" value="1"/>
</dbReference>
<dbReference type="GO" id="GO:0004222">
    <property type="term" value="F:metalloendopeptidase activity"/>
    <property type="evidence" value="ECO:0007669"/>
    <property type="project" value="InterPro"/>
</dbReference>
<evidence type="ECO:0000256" key="7">
    <source>
        <dbReference type="SAM" id="Phobius"/>
    </source>
</evidence>
<keyword evidence="4 6" id="KW-0862">Zinc</keyword>
<feature type="domain" description="Peptidase M3A/M3B catalytic" evidence="8">
    <location>
        <begin position="317"/>
        <end position="567"/>
    </location>
</feature>
<protein>
    <submittedName>
        <fullName evidence="9">Thimet-like oligopeptidase</fullName>
    </submittedName>
</protein>
<evidence type="ECO:0000256" key="4">
    <source>
        <dbReference type="ARBA" id="ARBA00022833"/>
    </source>
</evidence>
<dbReference type="EMBL" id="JABCIY010000177">
    <property type="protein sequence ID" value="KAF7189921.1"/>
    <property type="molecule type" value="Genomic_DNA"/>
</dbReference>
<comment type="similarity">
    <text evidence="6">Belongs to the peptidase M3 family.</text>
</comment>
<dbReference type="Proteomes" id="UP000660729">
    <property type="component" value="Unassembled WGS sequence"/>
</dbReference>
<dbReference type="InterPro" id="IPR024080">
    <property type="entry name" value="Neurolysin/TOP_N"/>
</dbReference>
<keyword evidence="2 6" id="KW-0479">Metal-binding</keyword>
<accession>A0A8H6RH29</accession>
<evidence type="ECO:0000256" key="3">
    <source>
        <dbReference type="ARBA" id="ARBA00022801"/>
    </source>
</evidence>
<dbReference type="Gene3D" id="1.20.1050.40">
    <property type="entry name" value="Endopeptidase. Chain P, domain 1"/>
    <property type="match status" value="1"/>
</dbReference>
<dbReference type="Pfam" id="PF01432">
    <property type="entry name" value="Peptidase_M3"/>
    <property type="match status" value="1"/>
</dbReference>
<dbReference type="GO" id="GO:0046872">
    <property type="term" value="F:metal ion binding"/>
    <property type="evidence" value="ECO:0007669"/>
    <property type="project" value="UniProtKB-UniRule"/>
</dbReference>
<dbReference type="InterPro" id="IPR045090">
    <property type="entry name" value="Pept_M3A_M3B"/>
</dbReference>
<proteinExistence type="inferred from homology"/>
<sequence>MTIQCGLPAAIRKSNSSNGFWFGRQCVLATLLIAICTIYVLAPGRDYETTSYRQQRRDVGHNKRAVAFLSTGDPKPPQPPIVWGKDTVQSLQKTLDKLLADEKAIVETIIKNSKTPQDATFDNTLKVYAEHEQNARLLLPGISQYDSISPDKGLQNFSSQAGTPLDESSDNTLQNKDLFARVDFVYQQQMKQPDPKLSAEDCLFLERFWRSFADNGLDLSDEELKRFKEISKGISDLESEFGATVSAINTTLYFTKEELEGVPQGTLDGLEKGTGENEGKLGLSLAGPDFGPVYSHAKNETVRRLLTYTDAQSAPSNVEARLLNYSSFAEQSVRDEMAKTPEAVEKLLEGVKKPMLEKLPKELQHLKNRKKNETGKAEHLYLWDDGYYSTQIYDKEYDLDSEYLKEWFPADYMFEQLLKMYEEIYALKFTAITGKDLDDMSPTKNGSDLFWAPDVTLYSVWDDADDTKGDFIGYFYVDLYYREGKAPGAFMMPLIAGWEKADGSRNYPSVGLVCNFKKSDSKTAKPQLIKRGEIQTILHEAGHCMHGLTSKVKYARFHGTNTPRDWASSTYIYNV</sequence>
<dbReference type="GO" id="GO:0005758">
    <property type="term" value="C:mitochondrial intermembrane space"/>
    <property type="evidence" value="ECO:0007669"/>
    <property type="project" value="TreeGrafter"/>
</dbReference>
<evidence type="ECO:0000256" key="2">
    <source>
        <dbReference type="ARBA" id="ARBA00022723"/>
    </source>
</evidence>
<dbReference type="OrthoDB" id="534666at2759"/>
<keyword evidence="7" id="KW-0472">Membrane</keyword>
<evidence type="ECO:0000313" key="10">
    <source>
        <dbReference type="Proteomes" id="UP000660729"/>
    </source>
</evidence>
<feature type="transmembrane region" description="Helical" evidence="7">
    <location>
        <begin position="21"/>
        <end position="42"/>
    </location>
</feature>
<dbReference type="AlphaFoldDB" id="A0A8H6RH29"/>
<comment type="caution">
    <text evidence="9">The sequence shown here is derived from an EMBL/GenBank/DDBJ whole genome shotgun (WGS) entry which is preliminary data.</text>
</comment>
<keyword evidence="7" id="KW-0812">Transmembrane</keyword>
<keyword evidence="5 6" id="KW-0482">Metalloprotease</keyword>
<dbReference type="PANTHER" id="PTHR11804">
    <property type="entry name" value="PROTEASE M3 THIMET OLIGOPEPTIDASE-RELATED"/>
    <property type="match status" value="1"/>
</dbReference>
<evidence type="ECO:0000256" key="5">
    <source>
        <dbReference type="ARBA" id="ARBA00023049"/>
    </source>
</evidence>
<keyword evidence="1 6" id="KW-0645">Protease</keyword>
<keyword evidence="7" id="KW-1133">Transmembrane helix</keyword>
<comment type="cofactor">
    <cofactor evidence="6">
        <name>Zn(2+)</name>
        <dbReference type="ChEBI" id="CHEBI:29105"/>
    </cofactor>
    <text evidence="6">Binds 1 zinc ion.</text>
</comment>
<dbReference type="PANTHER" id="PTHR11804:SF84">
    <property type="entry name" value="SACCHAROLYSIN"/>
    <property type="match status" value="1"/>
</dbReference>
<evidence type="ECO:0000259" key="8">
    <source>
        <dbReference type="Pfam" id="PF01432"/>
    </source>
</evidence>
<evidence type="ECO:0000256" key="6">
    <source>
        <dbReference type="RuleBase" id="RU003435"/>
    </source>
</evidence>
<dbReference type="SUPFAM" id="SSF55486">
    <property type="entry name" value="Metalloproteases ('zincins'), catalytic domain"/>
    <property type="match status" value="1"/>
</dbReference>